<dbReference type="Proteomes" id="UP000317429">
    <property type="component" value="Chromosome"/>
</dbReference>
<proteinExistence type="predicted"/>
<dbReference type="RefSeq" id="WP_197526930.1">
    <property type="nucleotide sequence ID" value="NZ_CP036291.1"/>
</dbReference>
<dbReference type="AlphaFoldDB" id="A0A518DF46"/>
<name>A0A518DF46_9BACT</name>
<dbReference type="KEGG" id="pnd:Pla175_34780"/>
<dbReference type="EMBL" id="CP036291">
    <property type="protein sequence ID" value="QDU90078.1"/>
    <property type="molecule type" value="Genomic_DNA"/>
</dbReference>
<reference evidence="1 2" key="1">
    <citation type="submission" date="2019-02" db="EMBL/GenBank/DDBJ databases">
        <title>Deep-cultivation of Planctomycetes and their phenomic and genomic characterization uncovers novel biology.</title>
        <authorList>
            <person name="Wiegand S."/>
            <person name="Jogler M."/>
            <person name="Boedeker C."/>
            <person name="Pinto D."/>
            <person name="Vollmers J."/>
            <person name="Rivas-Marin E."/>
            <person name="Kohn T."/>
            <person name="Peeters S.H."/>
            <person name="Heuer A."/>
            <person name="Rast P."/>
            <person name="Oberbeckmann S."/>
            <person name="Bunk B."/>
            <person name="Jeske O."/>
            <person name="Meyerdierks A."/>
            <person name="Storesund J.E."/>
            <person name="Kallscheuer N."/>
            <person name="Luecker S."/>
            <person name="Lage O.M."/>
            <person name="Pohl T."/>
            <person name="Merkel B.J."/>
            <person name="Hornburger P."/>
            <person name="Mueller R.-W."/>
            <person name="Bruemmer F."/>
            <person name="Labrenz M."/>
            <person name="Spormann A.M."/>
            <person name="Op den Camp H."/>
            <person name="Overmann J."/>
            <person name="Amann R."/>
            <person name="Jetten M.S.M."/>
            <person name="Mascher T."/>
            <person name="Medema M.H."/>
            <person name="Devos D.P."/>
            <person name="Kaster A.-K."/>
            <person name="Ovreas L."/>
            <person name="Rohde M."/>
            <person name="Galperin M.Y."/>
            <person name="Jogler C."/>
        </authorList>
    </citation>
    <scope>NUCLEOTIDE SEQUENCE [LARGE SCALE GENOMIC DNA]</scope>
    <source>
        <strain evidence="1 2">Pla175</strain>
    </source>
</reference>
<keyword evidence="2" id="KW-1185">Reference proteome</keyword>
<evidence type="ECO:0000313" key="2">
    <source>
        <dbReference type="Proteomes" id="UP000317429"/>
    </source>
</evidence>
<organism evidence="1 2">
    <name type="scientific">Pirellulimonas nuda</name>
    <dbReference type="NCBI Taxonomy" id="2528009"/>
    <lineage>
        <taxon>Bacteria</taxon>
        <taxon>Pseudomonadati</taxon>
        <taxon>Planctomycetota</taxon>
        <taxon>Planctomycetia</taxon>
        <taxon>Pirellulales</taxon>
        <taxon>Lacipirellulaceae</taxon>
        <taxon>Pirellulimonas</taxon>
    </lineage>
</organism>
<evidence type="ECO:0000313" key="1">
    <source>
        <dbReference type="EMBL" id="QDU90078.1"/>
    </source>
</evidence>
<sequence length="203" mass="21868">MTVFSRGMQIDTPFGFSRVAEARLVVEGCATAGWARGDGVQLESDSFELIPAVSANPSFQREFNYGAETLGAFRIDEVFPEPFFPTTTPLPNPDGYPPVSFQVFLSVFPSSATLFPARIGNSWDATTLAYVVETPIIAQIDTAYIILSGPNTVPEPSGLAAVVAGCLTVFASACGRAIRDESCVEGCPKSHGWAPLQRRRWPD</sequence>
<gene>
    <name evidence="1" type="ORF">Pla175_34780</name>
</gene>
<protein>
    <submittedName>
        <fullName evidence="1">Uncharacterized protein</fullName>
    </submittedName>
</protein>
<accession>A0A518DF46</accession>